<dbReference type="EMBL" id="JAYMYS010000001">
    <property type="protein sequence ID" value="KAK7410281.1"/>
    <property type="molecule type" value="Genomic_DNA"/>
</dbReference>
<sequence length="188" mass="20339">MPFLDTDLQTKSDEELALVLRTLLSPALLTLLGLHLELSRKNRLEVRGPLVPYPTPEPAAFAPSKTALVLSPFCLLVRDLSDEENDGPGVNGQLSLIHEQGLEDELATSGVCGNVVEHGSASSKDNIDTSGEVVVQPNSGVGGEALVNLNQRGYVWDKSTRSREGESTSMQPYDQYAWSFVIFDEGPS</sequence>
<organism evidence="1 2">
    <name type="scientific">Psophocarpus tetragonolobus</name>
    <name type="common">Winged bean</name>
    <name type="synonym">Dolichos tetragonolobus</name>
    <dbReference type="NCBI Taxonomy" id="3891"/>
    <lineage>
        <taxon>Eukaryota</taxon>
        <taxon>Viridiplantae</taxon>
        <taxon>Streptophyta</taxon>
        <taxon>Embryophyta</taxon>
        <taxon>Tracheophyta</taxon>
        <taxon>Spermatophyta</taxon>
        <taxon>Magnoliopsida</taxon>
        <taxon>eudicotyledons</taxon>
        <taxon>Gunneridae</taxon>
        <taxon>Pentapetalae</taxon>
        <taxon>rosids</taxon>
        <taxon>fabids</taxon>
        <taxon>Fabales</taxon>
        <taxon>Fabaceae</taxon>
        <taxon>Papilionoideae</taxon>
        <taxon>50 kb inversion clade</taxon>
        <taxon>NPAAA clade</taxon>
        <taxon>indigoferoid/millettioid clade</taxon>
        <taxon>Phaseoleae</taxon>
        <taxon>Psophocarpus</taxon>
    </lineage>
</organism>
<dbReference type="Proteomes" id="UP001386955">
    <property type="component" value="Unassembled WGS sequence"/>
</dbReference>
<evidence type="ECO:0000313" key="2">
    <source>
        <dbReference type="Proteomes" id="UP001386955"/>
    </source>
</evidence>
<gene>
    <name evidence="1" type="ORF">VNO78_00950</name>
</gene>
<name>A0AAN9XUF0_PSOTE</name>
<protein>
    <submittedName>
        <fullName evidence="1">Uncharacterized protein</fullName>
    </submittedName>
</protein>
<dbReference type="AlphaFoldDB" id="A0AAN9XUF0"/>
<keyword evidence="2" id="KW-1185">Reference proteome</keyword>
<proteinExistence type="predicted"/>
<comment type="caution">
    <text evidence="1">The sequence shown here is derived from an EMBL/GenBank/DDBJ whole genome shotgun (WGS) entry which is preliminary data.</text>
</comment>
<accession>A0AAN9XUF0</accession>
<reference evidence="1 2" key="1">
    <citation type="submission" date="2024-01" db="EMBL/GenBank/DDBJ databases">
        <title>The genomes of 5 underutilized Papilionoideae crops provide insights into root nodulation and disease resistanc.</title>
        <authorList>
            <person name="Jiang F."/>
        </authorList>
    </citation>
    <scope>NUCLEOTIDE SEQUENCE [LARGE SCALE GENOMIC DNA]</scope>
    <source>
        <strain evidence="1">DUOXIRENSHENG_FW03</strain>
        <tissue evidence="1">Leaves</tissue>
    </source>
</reference>
<evidence type="ECO:0000313" key="1">
    <source>
        <dbReference type="EMBL" id="KAK7410281.1"/>
    </source>
</evidence>